<evidence type="ECO:0000313" key="2">
    <source>
        <dbReference type="Proteomes" id="UP000268014"/>
    </source>
</evidence>
<gene>
    <name evidence="1" type="ORF">HPLM_LOCUS15573</name>
</gene>
<name>A0A0N4WV65_HAEPC</name>
<dbReference type="AlphaFoldDB" id="A0A0N4WV65"/>
<protein>
    <submittedName>
        <fullName evidence="3">Integrase catalytic domain-containing protein</fullName>
    </submittedName>
</protein>
<sequence length="92" mass="10586">MDVKFFGKDAEPEEWANTIRCLGSEPCYNNAIVGRFKIRPWYEKLREFWVPLWPAPSTETDEKTIVAKEAPTARKPVIPPEICPNVDDFGTM</sequence>
<dbReference type="Proteomes" id="UP000268014">
    <property type="component" value="Unassembled WGS sequence"/>
</dbReference>
<evidence type="ECO:0000313" key="1">
    <source>
        <dbReference type="EMBL" id="VDO57076.1"/>
    </source>
</evidence>
<proteinExistence type="predicted"/>
<organism evidence="3">
    <name type="scientific">Haemonchus placei</name>
    <name type="common">Barber's pole worm</name>
    <dbReference type="NCBI Taxonomy" id="6290"/>
    <lineage>
        <taxon>Eukaryota</taxon>
        <taxon>Metazoa</taxon>
        <taxon>Ecdysozoa</taxon>
        <taxon>Nematoda</taxon>
        <taxon>Chromadorea</taxon>
        <taxon>Rhabditida</taxon>
        <taxon>Rhabditina</taxon>
        <taxon>Rhabditomorpha</taxon>
        <taxon>Strongyloidea</taxon>
        <taxon>Trichostrongylidae</taxon>
        <taxon>Haemonchus</taxon>
    </lineage>
</organism>
<dbReference type="WBParaSite" id="HPLM_0001558101-mRNA-1">
    <property type="protein sequence ID" value="HPLM_0001558101-mRNA-1"/>
    <property type="gene ID" value="HPLM_0001558101"/>
</dbReference>
<keyword evidence="2" id="KW-1185">Reference proteome</keyword>
<accession>A0A0N4WV65</accession>
<evidence type="ECO:0000313" key="3">
    <source>
        <dbReference type="WBParaSite" id="HPLM_0001558101-mRNA-1"/>
    </source>
</evidence>
<dbReference type="EMBL" id="UZAF01019033">
    <property type="protein sequence ID" value="VDO57076.1"/>
    <property type="molecule type" value="Genomic_DNA"/>
</dbReference>
<reference evidence="3" key="1">
    <citation type="submission" date="2017-02" db="UniProtKB">
        <authorList>
            <consortium name="WormBaseParasite"/>
        </authorList>
    </citation>
    <scope>IDENTIFICATION</scope>
</reference>
<reference evidence="1 2" key="2">
    <citation type="submission" date="2018-11" db="EMBL/GenBank/DDBJ databases">
        <authorList>
            <consortium name="Pathogen Informatics"/>
        </authorList>
    </citation>
    <scope>NUCLEOTIDE SEQUENCE [LARGE SCALE GENOMIC DNA]</scope>
    <source>
        <strain evidence="1 2">MHpl1</strain>
    </source>
</reference>